<evidence type="ECO:0000313" key="2">
    <source>
        <dbReference type="EMBL" id="WPK11091.1"/>
    </source>
</evidence>
<evidence type="ECO:0000256" key="1">
    <source>
        <dbReference type="SAM" id="Phobius"/>
    </source>
</evidence>
<dbReference type="Pfam" id="PF04341">
    <property type="entry name" value="DUF485"/>
    <property type="match status" value="1"/>
</dbReference>
<dbReference type="SUPFAM" id="SSF103473">
    <property type="entry name" value="MFS general substrate transporter"/>
    <property type="match status" value="1"/>
</dbReference>
<organism evidence="2 3">
    <name type="scientific">Lysinibacillus louembei</name>
    <dbReference type="NCBI Taxonomy" id="1470088"/>
    <lineage>
        <taxon>Bacteria</taxon>
        <taxon>Bacillati</taxon>
        <taxon>Bacillota</taxon>
        <taxon>Bacilli</taxon>
        <taxon>Bacillales</taxon>
        <taxon>Bacillaceae</taxon>
        <taxon>Lysinibacillus</taxon>
    </lineage>
</organism>
<dbReference type="InterPro" id="IPR007436">
    <property type="entry name" value="DUF485"/>
</dbReference>
<reference evidence="2 3" key="1">
    <citation type="submission" date="2023-09" db="EMBL/GenBank/DDBJ databases">
        <authorList>
            <person name="Page C.A."/>
            <person name="Perez-Diaz I.M."/>
        </authorList>
    </citation>
    <scope>NUCLEOTIDE SEQUENCE [LARGE SCALE GENOMIC DNA]</scope>
    <source>
        <strain evidence="2 3">Ll15</strain>
    </source>
</reference>
<dbReference type="PANTHER" id="PTHR38441:SF1">
    <property type="entry name" value="MEMBRANE PROTEIN"/>
    <property type="match status" value="1"/>
</dbReference>
<evidence type="ECO:0000313" key="3">
    <source>
        <dbReference type="Proteomes" id="UP001322664"/>
    </source>
</evidence>
<name>A0ABZ0RVN6_9BACI</name>
<gene>
    <name evidence="2" type="ORF">R6U77_14505</name>
</gene>
<keyword evidence="3" id="KW-1185">Reference proteome</keyword>
<dbReference type="PANTHER" id="PTHR38441">
    <property type="entry name" value="INTEGRAL MEMBRANE PROTEIN-RELATED"/>
    <property type="match status" value="1"/>
</dbReference>
<accession>A0ABZ0RVN6</accession>
<dbReference type="EMBL" id="CP137624">
    <property type="protein sequence ID" value="WPK11091.1"/>
    <property type="molecule type" value="Genomic_DNA"/>
</dbReference>
<feature type="transmembrane region" description="Helical" evidence="1">
    <location>
        <begin position="32"/>
        <end position="55"/>
    </location>
</feature>
<dbReference type="Proteomes" id="UP001322664">
    <property type="component" value="Chromosome"/>
</dbReference>
<keyword evidence="1" id="KW-0472">Membrane</keyword>
<feature type="transmembrane region" description="Helical" evidence="1">
    <location>
        <begin position="67"/>
        <end position="86"/>
    </location>
</feature>
<keyword evidence="1" id="KW-1133">Transmembrane helix</keyword>
<keyword evidence="1" id="KW-0812">Transmembrane</keyword>
<dbReference type="InterPro" id="IPR036259">
    <property type="entry name" value="MFS_trans_sf"/>
</dbReference>
<proteinExistence type="predicted"/>
<sequence>MRSASLEKNAINFEKINQMESFNTFVKKKNKLLFTITAAFLTFYIFLPILAFTTVLQQSAIGSITWVWVYSAALFVMTVILCTVYGKLAAKLDKEVQAILAEYEGGQSL</sequence>
<protein>
    <submittedName>
        <fullName evidence="2">DUF485 domain-containing protein</fullName>
    </submittedName>
</protein>
<dbReference type="RefSeq" id="WP_319836185.1">
    <property type="nucleotide sequence ID" value="NZ_CP137624.1"/>
</dbReference>